<feature type="region of interest" description="Disordered" evidence="2">
    <location>
        <begin position="1649"/>
        <end position="1669"/>
    </location>
</feature>
<feature type="compositionally biased region" description="Low complexity" evidence="2">
    <location>
        <begin position="2169"/>
        <end position="2178"/>
    </location>
</feature>
<sequence length="2387" mass="266147">MAEVMARPPRRRTDGCGEAGGRPREPSVRGSRGSEPLSLTYAEMKKKVVGAGRLRLSPNEEACVLKEDYERRRKLRLLQVREQERDIAFQIREDIKQRRNQQFTRLAEELKTEWEESQNQKIKNLEKLYLASLRTMGEGHQQAKENEPDLNAVEQLAAERKRKAEMRHKEALKVQKNQKETLMKQKTWHIKARKEALLMEKERSAKITSLPPPPPALFENIEVDRPSVKTTGATYHHLHALVDRETDSTQPDPHVAAEEETKRLEGLQKQAAQERTEQCEKAQRRGSQAMRKIHLAQSQEKLMKELKQLQQEDLARRRQMVAQMPPQLAELPYRRSEMREEWQRELEFAFEDMYNADRMVKGNLILHLEPEPLPTLEGQGQGQDAELDLSVEQEHSGEVESLPMAEADEICSSEKEASLAMKTHEIPSKALFRKLLNKIRSQKSLWTIKSMSEDESGMTTLSDSESKVPATEWASASEEEPLSSGPTQGDSLTVDSGPLTSEDRQLSQDTDAEKEREMQEAPSVPTVTQSSVLLHPQETAARIRIAARQKQIMEIEEQKQKQLKLLEQIEQQKLRLENDCFRAQLEEAKRKKTQQTGVDATPASFGLVTDEDRQMIWSYQHHLLQQNRLHRQSVEIARQRLLEYQNLLKGQRAHVPRPATPVLHGTVSAPPPEQATVASELWNQGQRQRLGSNKYQPMQVSKLEADYFQVPGQNHFVQRQADTSEASLTPDARQASCKSSLQPLPAEHSLGSVTAKSESGKTQEPLGTMSKSTASVPHSVFSPMQDERLPPSEYLTAQQGRLKALQKQLDLQKEVLRSRQEAQERLLLCKQKELEGRTGLSISLPLDLFASLPTAQGRVQESSPTRKHPVTSFGRLGVPLLQEKLSSLSQSVSSQRENFKLLQEQLHAQRDSLQALREAQKVLCVHKQREPGGRGQSPPAQGTQQTSALWPSADRQSGNVQEQCQSDSENGLPSSQPEIPRPQDGTLSFLQQFLPLHNSLKLLQEQLATQRDALQAHHEAQVQLLSRGRWAPGDGKSGQVSTSFPLRATQHPLASQTSAGTEPGRFQSHSLSEESTIPSSLPAIPTPQDKPLSCSQCENLPTLQGQLQLERGVPAGRETGGSVHRPGELERQLSSEETDPLSSLSQGVGFQESMPAESDSSVPLSHSKTPGFQECLQVSQHHFRLPDSLKAAHEWRGTEETPTDSSLLPQLTQPSSSLLSASSAVTQEPLSTERDSTVPPCPLQDPHLQDRLSRVSHLSLPQRNNLQEHLAVQREALGQPKQDTQQELLSQKDPAPLEQGSTTTTFSLVAEQSFASLPLAEAERVQEADPARGEATAPCGHSVLPPRSADTLLGASQSDHASAPSRLGSLPSSQKSQQEVPFPGSQRFEDLFSPEHLLPSHHGVLKAIQQHLDTQRKTIRCRQEAQEQVLLQRLSMLQERVSEPTGSSCSLSQPATDSGRSPKSSPATSHNTALSSQLEAPRPQDRLLELSQPILPRQEHLGSGDKSQEEPLLSRQGQETKSDSSEHTLPSSLLPKERECSFSPLPFAQVQPANTCRPHLSFSHPVLAQQDNVGLQKQLALQREVLHYRQRAQEDLLVQRQAALQKQIQKHQETLKDFFKDSQTSKLTLESHFKTLKLSEWLPHLQDCTGADEGNASSADQSSSEDQWRFSEDNASLIAERLEKAAGDRPSKPPVARVKCGLDLIQHELSAIQEVESPASGQTATPGKPDFDQDRDPLRVSISREQSFFLGSPVKGGLFDPEPAAQEKVCSDDTDVAVKVKKFAENPTVFTYTEEEEQDCLGTPVLSEEKAETQETYHEPLSSVTVSTGSFLSYENTDLSLTDPESLSEGVDPQQLESLAGKAQEAGSLGSAGPSQAAYPTQGSPDVHSLLLPAGERRSSGLPHRSEADLMTERTDLQVYFDFPELEYIFPNLHHQLFKPLEPLPDFDVSSFSSGTSQDSRDFCQPLPASQQSSKSLYDSHARSTVWTSPDLVQTAAQHSATETTREGSEQSFQQLLPELASLERNQHADLPNSISFEARVSLQGLDSQCYSSEQMALLQTKKKSVHFQLPVDLPSSSLLEDVFNQLSLQHSTPCDSTVSTGSLRTHSADQRQRLDFEEQVVAAVLQSQSLIEDKYGTYRVMDMDLHVPEGAVETSLPAKHSEAPEATQRSQSELSVSSGSLSLQSSIPVWETESGLGILEEPELTLVSISDVSVTEMELSNLTLEDKRDSEGHSCFLMCGTPPLKSGRGTDFPAASVQKPPTEILPMKGSLQEAFVKKKKTFIERSSQRQKEIWNKFHSESKALEKPAGSMSRIKRVHKVKTSLPEDRKHASSLTYQRAQRLYDQLPEEMQQKEKKVKRDIYAQNRARAKEFHKKTLERLRAKNIR</sequence>
<feature type="region of interest" description="Disordered" evidence="2">
    <location>
        <begin position="1195"/>
        <end position="1247"/>
    </location>
</feature>
<evidence type="ECO:0000256" key="1">
    <source>
        <dbReference type="SAM" id="Coils"/>
    </source>
</evidence>
<keyword evidence="1" id="KW-0175">Coiled coil</keyword>
<feature type="compositionally biased region" description="Polar residues" evidence="2">
    <location>
        <begin position="1067"/>
        <end position="1079"/>
    </location>
</feature>
<feature type="compositionally biased region" description="Basic and acidic residues" evidence="2">
    <location>
        <begin position="11"/>
        <end position="27"/>
    </location>
</feature>
<keyword evidence="3" id="KW-1185">Reference proteome</keyword>
<feature type="region of interest" description="Disordered" evidence="2">
    <location>
        <begin position="1861"/>
        <end position="1889"/>
    </location>
</feature>
<feature type="compositionally biased region" description="Basic and acidic residues" evidence="2">
    <location>
        <begin position="501"/>
        <end position="519"/>
    </location>
</feature>
<feature type="region of interest" description="Disordered" evidence="2">
    <location>
        <begin position="1712"/>
        <end position="1735"/>
    </location>
</feature>
<feature type="region of interest" description="Disordered" evidence="2">
    <location>
        <begin position="929"/>
        <end position="984"/>
    </location>
</feature>
<feature type="compositionally biased region" description="Polar residues" evidence="2">
    <location>
        <begin position="1370"/>
        <end position="1379"/>
    </location>
</feature>
<evidence type="ECO:0000313" key="3">
    <source>
        <dbReference type="Proteomes" id="UP001652624"/>
    </source>
</evidence>
<feature type="compositionally biased region" description="Low complexity" evidence="2">
    <location>
        <begin position="1205"/>
        <end position="1224"/>
    </location>
</feature>
<accession>A0ABM3WGD6</accession>
<gene>
    <name evidence="4" type="primary">CEP295</name>
</gene>
<evidence type="ECO:0000313" key="4">
    <source>
        <dbReference type="RefSeq" id="XP_060035637.1"/>
    </source>
</evidence>
<dbReference type="RefSeq" id="XP_060035637.1">
    <property type="nucleotide sequence ID" value="XM_060179654.1"/>
</dbReference>
<feature type="region of interest" description="Disordered" evidence="2">
    <location>
        <begin position="1114"/>
        <end position="1169"/>
    </location>
</feature>
<feature type="region of interest" description="Disordered" evidence="2">
    <location>
        <begin position="1496"/>
        <end position="1533"/>
    </location>
</feature>
<feature type="compositionally biased region" description="Basic and acidic residues" evidence="2">
    <location>
        <begin position="1321"/>
        <end position="1332"/>
    </location>
</feature>
<feature type="region of interest" description="Disordered" evidence="2">
    <location>
        <begin position="1950"/>
        <end position="1976"/>
    </location>
</feature>
<feature type="coiled-coil region" evidence="1">
    <location>
        <begin position="257"/>
        <end position="312"/>
    </location>
</feature>
<feature type="region of interest" description="Disordered" evidence="2">
    <location>
        <begin position="2156"/>
        <end position="2178"/>
    </location>
</feature>
<feature type="compositionally biased region" description="Polar residues" evidence="2">
    <location>
        <begin position="938"/>
        <end position="977"/>
    </location>
</feature>
<reference evidence="4" key="1">
    <citation type="submission" date="2025-08" db="UniProtKB">
        <authorList>
            <consortium name="RefSeq"/>
        </authorList>
    </citation>
    <scope>IDENTIFICATION</scope>
</reference>
<dbReference type="Proteomes" id="UP001652624">
    <property type="component" value="Chromosome 20"/>
</dbReference>
<dbReference type="GeneID" id="103123378"/>
<feature type="region of interest" description="Disordered" evidence="2">
    <location>
        <begin position="1280"/>
        <end position="1301"/>
    </location>
</feature>
<feature type="region of interest" description="Disordered" evidence="2">
    <location>
        <begin position="1051"/>
        <end position="1097"/>
    </location>
</feature>
<dbReference type="PANTHER" id="PTHR21553">
    <property type="entry name" value="ALMS1-RELATED"/>
    <property type="match status" value="1"/>
</dbReference>
<feature type="compositionally biased region" description="Polar residues" evidence="2">
    <location>
        <begin position="484"/>
        <end position="494"/>
    </location>
</feature>
<feature type="region of interest" description="Disordered" evidence="2">
    <location>
        <begin position="1441"/>
        <end position="1483"/>
    </location>
</feature>
<feature type="region of interest" description="Disordered" evidence="2">
    <location>
        <begin position="452"/>
        <end position="529"/>
    </location>
</feature>
<feature type="compositionally biased region" description="Basic and acidic residues" evidence="2">
    <location>
        <begin position="1497"/>
        <end position="1509"/>
    </location>
</feature>
<feature type="compositionally biased region" description="Basic and acidic residues" evidence="2">
    <location>
        <begin position="1125"/>
        <end position="1134"/>
    </location>
</feature>
<feature type="region of interest" description="Disordered" evidence="2">
    <location>
        <begin position="740"/>
        <end position="787"/>
    </location>
</feature>
<feature type="region of interest" description="Disordered" evidence="2">
    <location>
        <begin position="1"/>
        <end position="37"/>
    </location>
</feature>
<feature type="coiled-coil region" evidence="1">
    <location>
        <begin position="552"/>
        <end position="591"/>
    </location>
</feature>
<dbReference type="PANTHER" id="PTHR21553:SF25">
    <property type="entry name" value="CENTROSOMAL PROTEIN OF 295 KDA"/>
    <property type="match status" value="1"/>
</dbReference>
<feature type="compositionally biased region" description="Polar residues" evidence="2">
    <location>
        <begin position="1444"/>
        <end position="1478"/>
    </location>
</feature>
<protein>
    <submittedName>
        <fullName evidence="4">Centrosomal protein of 295 kDa</fullName>
    </submittedName>
</protein>
<feature type="coiled-coil region" evidence="1">
    <location>
        <begin position="795"/>
        <end position="822"/>
    </location>
</feature>
<proteinExistence type="predicted"/>
<feature type="compositionally biased region" description="Polar residues" evidence="2">
    <location>
        <begin position="751"/>
        <end position="762"/>
    </location>
</feature>
<organism evidence="3 4">
    <name type="scientific">Erinaceus europaeus</name>
    <name type="common">Western European hedgehog</name>
    <dbReference type="NCBI Taxonomy" id="9365"/>
    <lineage>
        <taxon>Eukaryota</taxon>
        <taxon>Metazoa</taxon>
        <taxon>Chordata</taxon>
        <taxon>Craniata</taxon>
        <taxon>Vertebrata</taxon>
        <taxon>Euteleostomi</taxon>
        <taxon>Mammalia</taxon>
        <taxon>Eutheria</taxon>
        <taxon>Laurasiatheria</taxon>
        <taxon>Eulipotyphla</taxon>
        <taxon>Erinaceidae</taxon>
        <taxon>Erinaceinae</taxon>
        <taxon>Erinaceus</taxon>
    </lineage>
</organism>
<feature type="region of interest" description="Disordered" evidence="2">
    <location>
        <begin position="1321"/>
        <end position="1387"/>
    </location>
</feature>
<evidence type="ECO:0000256" key="2">
    <source>
        <dbReference type="SAM" id="MobiDB-lite"/>
    </source>
</evidence>
<feature type="compositionally biased region" description="Low complexity" evidence="2">
    <location>
        <begin position="1656"/>
        <end position="1665"/>
    </location>
</feature>
<feature type="compositionally biased region" description="Polar residues" evidence="2">
    <location>
        <begin position="1158"/>
        <end position="1169"/>
    </location>
</feature>
<name>A0ABM3WGD6_ERIEU</name>